<feature type="chain" id="PRO_5038968719" evidence="1">
    <location>
        <begin position="31"/>
        <end position="297"/>
    </location>
</feature>
<protein>
    <submittedName>
        <fullName evidence="2">Uncharacterized protein</fullName>
    </submittedName>
</protein>
<feature type="signal peptide" evidence="1">
    <location>
        <begin position="1"/>
        <end position="30"/>
    </location>
</feature>
<proteinExistence type="predicted"/>
<sequence length="297" mass="31592">MRRIAGSVAAVVAFTTLVVPLGAGTASAVAAQACGKTLSDSQMHTIIDRSDTTEQEGSTPLARLDGAIADLEVITNVLVEQGDRRGLFALGLFSVERDAVTPLQHNKDSFEHPRWAPVISLALLNRFLDAVHAEFTGTVVPAQWRHYFDLTRQCGESPPRTAMAGYNAHLTVDLAYAVADAQTTVAQARDFFTIVDTIAIHAESIVTETRAAYGPAADLGPLFRFYFVGEGLDRLAGAGVASELLLRAADVGYNVLTFGNGLALQNPGAVEATEADIWALWQTADVAVAALAELELL</sequence>
<gene>
    <name evidence="2" type="ORF">CSW57_05750</name>
</gene>
<reference evidence="2 3" key="1">
    <citation type="submission" date="2017-10" db="EMBL/GenBank/DDBJ databases">
        <title>The draft genome sequence of Williamsia sp. BULT 1.1 isolated from the semi-arid grassland soils from South Africa.</title>
        <authorList>
            <person name="Kabwe M.H."/>
            <person name="Govender N."/>
            <person name="Mutseka Lunga P."/>
            <person name="Vikram S."/>
            <person name="Makhalanyane T.P."/>
        </authorList>
    </citation>
    <scope>NUCLEOTIDE SEQUENCE [LARGE SCALE GENOMIC DNA]</scope>
    <source>
        <strain evidence="2 3">BULT 1.1</strain>
    </source>
</reference>
<evidence type="ECO:0000256" key="1">
    <source>
        <dbReference type="SAM" id="SignalP"/>
    </source>
</evidence>
<name>A0A2G3PT92_WILMA</name>
<dbReference type="PROSITE" id="PS51257">
    <property type="entry name" value="PROKAR_LIPOPROTEIN"/>
    <property type="match status" value="1"/>
</dbReference>
<organism evidence="2 3">
    <name type="scientific">Williamsia marianensis</name>
    <dbReference type="NCBI Taxonomy" id="85044"/>
    <lineage>
        <taxon>Bacteria</taxon>
        <taxon>Bacillati</taxon>
        <taxon>Actinomycetota</taxon>
        <taxon>Actinomycetes</taxon>
        <taxon>Mycobacteriales</taxon>
        <taxon>Nocardiaceae</taxon>
        <taxon>Williamsia</taxon>
    </lineage>
</organism>
<dbReference type="Proteomes" id="UP000225108">
    <property type="component" value="Unassembled WGS sequence"/>
</dbReference>
<keyword evidence="1" id="KW-0732">Signal</keyword>
<evidence type="ECO:0000313" key="3">
    <source>
        <dbReference type="Proteomes" id="UP000225108"/>
    </source>
</evidence>
<dbReference type="InterPro" id="IPR046037">
    <property type="entry name" value="DUF5995"/>
</dbReference>
<dbReference type="AlphaFoldDB" id="A0A2G3PT92"/>
<comment type="caution">
    <text evidence="2">The sequence shown here is derived from an EMBL/GenBank/DDBJ whole genome shotgun (WGS) entry which is preliminary data.</text>
</comment>
<dbReference type="EMBL" id="PEBD01000004">
    <property type="protein sequence ID" value="PHV69015.1"/>
    <property type="molecule type" value="Genomic_DNA"/>
</dbReference>
<dbReference type="Pfam" id="PF19458">
    <property type="entry name" value="DUF5995"/>
    <property type="match status" value="1"/>
</dbReference>
<evidence type="ECO:0000313" key="2">
    <source>
        <dbReference type="EMBL" id="PHV69015.1"/>
    </source>
</evidence>
<accession>A0A2G3PT92</accession>